<dbReference type="Proteomes" id="UP000887127">
    <property type="component" value="Unassembled WGS sequence"/>
</dbReference>
<dbReference type="GO" id="GO:0005886">
    <property type="term" value="C:plasma membrane"/>
    <property type="evidence" value="ECO:0007669"/>
    <property type="project" value="UniProtKB-SubCell"/>
</dbReference>
<keyword evidence="4 6" id="KW-1133">Transmembrane helix</keyword>
<evidence type="ECO:0000313" key="8">
    <source>
        <dbReference type="Proteomes" id="UP000887127"/>
    </source>
</evidence>
<dbReference type="PANTHER" id="PTHR30250">
    <property type="entry name" value="PST FAMILY PREDICTED COLANIC ACID TRANSPORTER"/>
    <property type="match status" value="1"/>
</dbReference>
<gene>
    <name evidence="7" type="ORF">M132T_10530</name>
</gene>
<feature type="transmembrane region" description="Helical" evidence="6">
    <location>
        <begin position="249"/>
        <end position="269"/>
    </location>
</feature>
<feature type="transmembrane region" description="Helical" evidence="6">
    <location>
        <begin position="173"/>
        <end position="194"/>
    </location>
</feature>
<proteinExistence type="predicted"/>
<dbReference type="RefSeq" id="WP_091762692.1">
    <property type="nucleotide sequence ID" value="NZ_BKBI01000006.1"/>
</dbReference>
<feature type="transmembrane region" description="Helical" evidence="6">
    <location>
        <begin position="314"/>
        <end position="338"/>
    </location>
</feature>
<dbReference type="Pfam" id="PF13440">
    <property type="entry name" value="Polysacc_synt_3"/>
    <property type="match status" value="1"/>
</dbReference>
<protein>
    <submittedName>
        <fullName evidence="7">Polysaccharide biosynthesis protein</fullName>
    </submittedName>
</protein>
<dbReference type="EMBL" id="BKBI01000006">
    <property type="protein sequence ID" value="GEQ35545.1"/>
    <property type="molecule type" value="Genomic_DNA"/>
</dbReference>
<dbReference type="InterPro" id="IPR050833">
    <property type="entry name" value="Poly_Biosynth_Transport"/>
</dbReference>
<evidence type="ECO:0000313" key="7">
    <source>
        <dbReference type="EMBL" id="GEQ35545.1"/>
    </source>
</evidence>
<feature type="transmembrane region" description="Helical" evidence="6">
    <location>
        <begin position="344"/>
        <end position="364"/>
    </location>
</feature>
<accession>A0AAV3WQD3</accession>
<sequence length="434" mass="48440">MSKFNSKKIIELLKNKFLSDKMVRNIAVVSGGTAIGQIANMMFTPIITRVYSPSEYGILSVFSSILLIFSFSSLKYELAIPIAKKEDESVNILSLSILVLSIISLSAGLIVTFFGEQVLNLLNAESLFPYRFFIPIGIFFQGLYLIFNQWMFRIKNFKIISKTRVTQNLIGNVIKVILGLLSFGGIGLIIGRIVSVSAGTLSFYKKFTNRKKGDVKVEWRKIKNLAIKYRDFPMFQATSTGVVHFRNQFPVLFLAPLFGTQIVGLYGLANTIVKIPMTLIGQSVMDVFFAEIASIGKEDPKKIKKLSNNLFKKLVLVGSLPMLVLLLVGPTLFSLAFGAEWVEAGVYARILSISILANLIFSPISKVFEVFRRQAAKFIIDASSLIIIASVFLSANIFNWNAEITILLYSISMALVYFTTYLTAQSILNKEIKK</sequence>
<keyword evidence="3 6" id="KW-0812">Transmembrane</keyword>
<evidence type="ECO:0000256" key="3">
    <source>
        <dbReference type="ARBA" id="ARBA00022692"/>
    </source>
</evidence>
<evidence type="ECO:0000256" key="2">
    <source>
        <dbReference type="ARBA" id="ARBA00022475"/>
    </source>
</evidence>
<feature type="transmembrane region" description="Helical" evidence="6">
    <location>
        <begin position="376"/>
        <end position="398"/>
    </location>
</feature>
<evidence type="ECO:0000256" key="1">
    <source>
        <dbReference type="ARBA" id="ARBA00004651"/>
    </source>
</evidence>
<evidence type="ECO:0000256" key="4">
    <source>
        <dbReference type="ARBA" id="ARBA00022989"/>
    </source>
</evidence>
<evidence type="ECO:0000256" key="6">
    <source>
        <dbReference type="SAM" id="Phobius"/>
    </source>
</evidence>
<keyword evidence="5 6" id="KW-0472">Membrane</keyword>
<feature type="transmembrane region" description="Helical" evidence="6">
    <location>
        <begin position="132"/>
        <end position="152"/>
    </location>
</feature>
<reference evidence="7" key="1">
    <citation type="submission" date="2019-08" db="EMBL/GenBank/DDBJ databases">
        <title>Marinilactibacillus psychrotolerans M13-2T whole genome sequencing project.</title>
        <authorList>
            <person name="Ishikawa M."/>
            <person name="Suzuki T."/>
            <person name="Matsutani M."/>
        </authorList>
    </citation>
    <scope>NUCLEOTIDE SEQUENCE</scope>
    <source>
        <strain evidence="7">M13-2T</strain>
    </source>
</reference>
<feature type="transmembrane region" description="Helical" evidence="6">
    <location>
        <begin position="56"/>
        <end position="78"/>
    </location>
</feature>
<organism evidence="7 8">
    <name type="scientific">Marinilactibacillus psychrotolerans</name>
    <dbReference type="NCBI Taxonomy" id="191770"/>
    <lineage>
        <taxon>Bacteria</taxon>
        <taxon>Bacillati</taxon>
        <taxon>Bacillota</taxon>
        <taxon>Bacilli</taxon>
        <taxon>Lactobacillales</taxon>
        <taxon>Carnobacteriaceae</taxon>
        <taxon>Marinilactibacillus</taxon>
    </lineage>
</organism>
<name>A0AAV3WQD3_9LACT</name>
<dbReference type="PANTHER" id="PTHR30250:SF28">
    <property type="entry name" value="POLYSACCHARIDE BIOSYNTHESIS PROTEIN"/>
    <property type="match status" value="1"/>
</dbReference>
<feature type="transmembrane region" description="Helical" evidence="6">
    <location>
        <begin position="90"/>
        <end position="112"/>
    </location>
</feature>
<comment type="caution">
    <text evidence="7">The sequence shown here is derived from an EMBL/GenBank/DDBJ whole genome shotgun (WGS) entry which is preliminary data.</text>
</comment>
<comment type="subcellular location">
    <subcellularLocation>
        <location evidence="1">Cell membrane</location>
        <topology evidence="1">Multi-pass membrane protein</topology>
    </subcellularLocation>
</comment>
<evidence type="ECO:0000256" key="5">
    <source>
        <dbReference type="ARBA" id="ARBA00023136"/>
    </source>
</evidence>
<dbReference type="AlphaFoldDB" id="A0AAV3WQD3"/>
<feature type="transmembrane region" description="Helical" evidence="6">
    <location>
        <begin position="22"/>
        <end position="44"/>
    </location>
</feature>
<keyword evidence="2" id="KW-1003">Cell membrane</keyword>
<feature type="transmembrane region" description="Helical" evidence="6">
    <location>
        <begin position="404"/>
        <end position="424"/>
    </location>
</feature>